<feature type="compositionally biased region" description="Polar residues" evidence="2">
    <location>
        <begin position="68"/>
        <end position="81"/>
    </location>
</feature>
<feature type="coiled-coil region" evidence="1">
    <location>
        <begin position="253"/>
        <end position="287"/>
    </location>
</feature>
<keyword evidence="3" id="KW-0732">Signal</keyword>
<sequence>MLALILGIAAILSYNAVDALALPTERSGRVSMRVKKHATACTSLYGWNGGNNNNNDDDMLSNFLGRGSASNNKAPQSSSTLITPQMEEEVLASARATMDTKAVSRAVSSLIDDDRIKTTDESTVVGLRSRGTIKGSNKLRDLAAGNVDSQSLATSTTTNTVDNNNNNESDTSWNTQQIAIASGATVMILSPVIVPIIHVLLPPIIPSPSSVSFTGSALLALGEGVEVGGAVSRIVGRTALQTAKASAPRVRAVARAALDYDTTTATLEELKNRVDYLSRKTLELDDENQVLRYEVALFNAVEDVSSMYKLEELKDLARYNGVRGYSTESKNALLRRLVKEQVLKLDLTPYFERLGDRL</sequence>
<reference evidence="4" key="1">
    <citation type="submission" date="2023-06" db="EMBL/GenBank/DDBJ databases">
        <title>Survivors Of The Sea: Transcriptome response of Skeletonema marinoi to long-term dormancy.</title>
        <authorList>
            <person name="Pinder M.I.M."/>
            <person name="Kourtchenko O."/>
            <person name="Robertson E.K."/>
            <person name="Larsson T."/>
            <person name="Maumus F."/>
            <person name="Osuna-Cruz C.M."/>
            <person name="Vancaester E."/>
            <person name="Stenow R."/>
            <person name="Vandepoele K."/>
            <person name="Ploug H."/>
            <person name="Bruchert V."/>
            <person name="Godhe A."/>
            <person name="Topel M."/>
        </authorList>
    </citation>
    <scope>NUCLEOTIDE SEQUENCE</scope>
    <source>
        <strain evidence="4">R05AC</strain>
    </source>
</reference>
<dbReference type="Proteomes" id="UP001224775">
    <property type="component" value="Unassembled WGS sequence"/>
</dbReference>
<name>A0AAD8YE41_9STRA</name>
<evidence type="ECO:0000313" key="4">
    <source>
        <dbReference type="EMBL" id="KAK1743884.1"/>
    </source>
</evidence>
<feature type="region of interest" description="Disordered" evidence="2">
    <location>
        <begin position="58"/>
        <end position="81"/>
    </location>
</feature>
<protein>
    <submittedName>
        <fullName evidence="4">Uncharacterized protein</fullName>
    </submittedName>
</protein>
<feature type="chain" id="PRO_5042211276" evidence="3">
    <location>
        <begin position="22"/>
        <end position="358"/>
    </location>
</feature>
<evidence type="ECO:0000313" key="5">
    <source>
        <dbReference type="Proteomes" id="UP001224775"/>
    </source>
</evidence>
<keyword evidence="5" id="KW-1185">Reference proteome</keyword>
<feature type="region of interest" description="Disordered" evidence="2">
    <location>
        <begin position="144"/>
        <end position="171"/>
    </location>
</feature>
<keyword evidence="1" id="KW-0175">Coiled coil</keyword>
<evidence type="ECO:0000256" key="3">
    <source>
        <dbReference type="SAM" id="SignalP"/>
    </source>
</evidence>
<evidence type="ECO:0000256" key="2">
    <source>
        <dbReference type="SAM" id="MobiDB-lite"/>
    </source>
</evidence>
<proteinExistence type="predicted"/>
<evidence type="ECO:0000256" key="1">
    <source>
        <dbReference type="SAM" id="Coils"/>
    </source>
</evidence>
<feature type="compositionally biased region" description="Low complexity" evidence="2">
    <location>
        <begin position="154"/>
        <end position="171"/>
    </location>
</feature>
<comment type="caution">
    <text evidence="4">The sequence shown here is derived from an EMBL/GenBank/DDBJ whole genome shotgun (WGS) entry which is preliminary data.</text>
</comment>
<feature type="signal peptide" evidence="3">
    <location>
        <begin position="1"/>
        <end position="21"/>
    </location>
</feature>
<organism evidence="4 5">
    <name type="scientific">Skeletonema marinoi</name>
    <dbReference type="NCBI Taxonomy" id="267567"/>
    <lineage>
        <taxon>Eukaryota</taxon>
        <taxon>Sar</taxon>
        <taxon>Stramenopiles</taxon>
        <taxon>Ochrophyta</taxon>
        <taxon>Bacillariophyta</taxon>
        <taxon>Coscinodiscophyceae</taxon>
        <taxon>Thalassiosirophycidae</taxon>
        <taxon>Thalassiosirales</taxon>
        <taxon>Skeletonemataceae</taxon>
        <taxon>Skeletonema</taxon>
        <taxon>Skeletonema marinoi-dohrnii complex</taxon>
    </lineage>
</organism>
<dbReference type="EMBL" id="JATAAI010000008">
    <property type="protein sequence ID" value="KAK1743884.1"/>
    <property type="molecule type" value="Genomic_DNA"/>
</dbReference>
<dbReference type="AlphaFoldDB" id="A0AAD8YE41"/>
<gene>
    <name evidence="4" type="ORF">QTG54_005481</name>
</gene>
<accession>A0AAD8YE41</accession>